<name>A0AAD5SB06_9FUNG</name>
<evidence type="ECO:0000313" key="2">
    <source>
        <dbReference type="EMBL" id="KAJ3049906.1"/>
    </source>
</evidence>
<keyword evidence="3" id="KW-1185">Reference proteome</keyword>
<dbReference type="InterPro" id="IPR015374">
    <property type="entry name" value="ChAPs"/>
</dbReference>
<comment type="caution">
    <text evidence="2">The sequence shown here is derived from an EMBL/GenBank/DDBJ whole genome shotgun (WGS) entry which is preliminary data.</text>
</comment>
<feature type="region of interest" description="Disordered" evidence="1">
    <location>
        <begin position="1"/>
        <end position="28"/>
    </location>
</feature>
<dbReference type="Gene3D" id="1.25.40.10">
    <property type="entry name" value="Tetratricopeptide repeat domain"/>
    <property type="match status" value="1"/>
</dbReference>
<protein>
    <recommendedName>
        <fullName evidence="4">FAT domain-containing protein</fullName>
    </recommendedName>
</protein>
<dbReference type="AlphaFoldDB" id="A0AAD5SB06"/>
<organism evidence="2 3">
    <name type="scientific">Rhizophlyctis rosea</name>
    <dbReference type="NCBI Taxonomy" id="64517"/>
    <lineage>
        <taxon>Eukaryota</taxon>
        <taxon>Fungi</taxon>
        <taxon>Fungi incertae sedis</taxon>
        <taxon>Chytridiomycota</taxon>
        <taxon>Chytridiomycota incertae sedis</taxon>
        <taxon>Chytridiomycetes</taxon>
        <taxon>Rhizophlyctidales</taxon>
        <taxon>Rhizophlyctidaceae</taxon>
        <taxon>Rhizophlyctis</taxon>
    </lineage>
</organism>
<reference evidence="2" key="1">
    <citation type="submission" date="2020-05" db="EMBL/GenBank/DDBJ databases">
        <title>Phylogenomic resolution of chytrid fungi.</title>
        <authorList>
            <person name="Stajich J.E."/>
            <person name="Amses K."/>
            <person name="Simmons R."/>
            <person name="Seto K."/>
            <person name="Myers J."/>
            <person name="Bonds A."/>
            <person name="Quandt C.A."/>
            <person name="Barry K."/>
            <person name="Liu P."/>
            <person name="Grigoriev I."/>
            <person name="Longcore J.E."/>
            <person name="James T.Y."/>
        </authorList>
    </citation>
    <scope>NUCLEOTIDE SEQUENCE</scope>
    <source>
        <strain evidence="2">JEL0318</strain>
    </source>
</reference>
<dbReference type="PANTHER" id="PTHR31975:SF1">
    <property type="entry name" value="BUD SITE SELECTION PROTEIN 7-RELATED"/>
    <property type="match status" value="1"/>
</dbReference>
<dbReference type="GO" id="GO:0034044">
    <property type="term" value="C:exomer complex"/>
    <property type="evidence" value="ECO:0007669"/>
    <property type="project" value="UniProtKB-ARBA"/>
</dbReference>
<feature type="non-terminal residue" evidence="2">
    <location>
        <position position="1"/>
    </location>
</feature>
<evidence type="ECO:0008006" key="4">
    <source>
        <dbReference type="Google" id="ProtNLM"/>
    </source>
</evidence>
<evidence type="ECO:0000256" key="1">
    <source>
        <dbReference type="SAM" id="MobiDB-lite"/>
    </source>
</evidence>
<gene>
    <name evidence="2" type="ORF">HK097_009098</name>
</gene>
<evidence type="ECO:0000313" key="3">
    <source>
        <dbReference type="Proteomes" id="UP001212841"/>
    </source>
</evidence>
<dbReference type="InterPro" id="IPR011990">
    <property type="entry name" value="TPR-like_helical_dom_sf"/>
</dbReference>
<proteinExistence type="predicted"/>
<dbReference type="PANTHER" id="PTHR31975">
    <property type="entry name" value="BUD SITE SELECTION PROTEIN 7-RELATED"/>
    <property type="match status" value="1"/>
</dbReference>
<sequence length="213" mass="24418">LLKKASLDSQRSGEVKGKGRAPANPRPARHDLSFTFKNKRLCEKWLDNLFMVLYNDLRLYTALKQEISQYKNQAGANANVLLYRKTGAEWEIYGDLAERLQHKEDAKEAYRLSLDQRFSVKAWLKLLEMNSAEGNLQGTLQAAVQLVTILDRAYVETTYPSPIARALFRLITKHGLAKVQNALISMHVPKHQYPLVTRFFEYAELFSVSGSKW</sequence>
<dbReference type="EMBL" id="JADGJD010000578">
    <property type="protein sequence ID" value="KAJ3049906.1"/>
    <property type="molecule type" value="Genomic_DNA"/>
</dbReference>
<dbReference type="GO" id="GO:0006893">
    <property type="term" value="P:Golgi to plasma membrane transport"/>
    <property type="evidence" value="ECO:0007669"/>
    <property type="project" value="TreeGrafter"/>
</dbReference>
<dbReference type="Proteomes" id="UP001212841">
    <property type="component" value="Unassembled WGS sequence"/>
</dbReference>
<accession>A0AAD5SB06</accession>